<accession>A0A098SAF0</accession>
<name>A0A098SAF0_9BACT</name>
<dbReference type="STRING" id="1524460.IX84_11260"/>
<dbReference type="AlphaFoldDB" id="A0A098SAF0"/>
<keyword evidence="2" id="KW-1185">Reference proteome</keyword>
<evidence type="ECO:0000313" key="2">
    <source>
        <dbReference type="Proteomes" id="UP000029736"/>
    </source>
</evidence>
<comment type="caution">
    <text evidence="1">The sequence shown here is derived from an EMBL/GenBank/DDBJ whole genome shotgun (WGS) entry which is preliminary data.</text>
</comment>
<dbReference type="RefSeq" id="WP_044220043.1">
    <property type="nucleotide sequence ID" value="NZ_JBKAGJ010000045.1"/>
</dbReference>
<proteinExistence type="predicted"/>
<protein>
    <submittedName>
        <fullName evidence="1">Uncharacterized protein</fullName>
    </submittedName>
</protein>
<dbReference type="Proteomes" id="UP000029736">
    <property type="component" value="Unassembled WGS sequence"/>
</dbReference>
<evidence type="ECO:0000313" key="1">
    <source>
        <dbReference type="EMBL" id="KGE88062.1"/>
    </source>
</evidence>
<dbReference type="EMBL" id="JPOS01000025">
    <property type="protein sequence ID" value="KGE88062.1"/>
    <property type="molecule type" value="Genomic_DNA"/>
</dbReference>
<reference evidence="1 2" key="1">
    <citation type="journal article" date="2014" name="Int. J. Syst. Evol. Microbiol.">
        <title>Phaeodactylibacter xiamenensis gen. nov., sp. nov., a member of the family Saprospiraceae isolated from the marine alga Phaeodactylum tricornutum.</title>
        <authorList>
            <person name="Chen Z.Jr."/>
            <person name="Lei X."/>
            <person name="Lai Q."/>
            <person name="Li Y."/>
            <person name="Zhang B."/>
            <person name="Zhang J."/>
            <person name="Zhang H."/>
            <person name="Yang L."/>
            <person name="Zheng W."/>
            <person name="Tian Y."/>
            <person name="Yu Z."/>
            <person name="Xu H.Jr."/>
            <person name="Zheng T."/>
        </authorList>
    </citation>
    <scope>NUCLEOTIDE SEQUENCE [LARGE SCALE GENOMIC DNA]</scope>
    <source>
        <strain evidence="1 2">KD52</strain>
    </source>
</reference>
<gene>
    <name evidence="1" type="ORF">IX84_11260</name>
</gene>
<organism evidence="1 2">
    <name type="scientific">Phaeodactylibacter xiamenensis</name>
    <dbReference type="NCBI Taxonomy" id="1524460"/>
    <lineage>
        <taxon>Bacteria</taxon>
        <taxon>Pseudomonadati</taxon>
        <taxon>Bacteroidota</taxon>
        <taxon>Saprospiria</taxon>
        <taxon>Saprospirales</taxon>
        <taxon>Haliscomenobacteraceae</taxon>
        <taxon>Phaeodactylibacter</taxon>
    </lineage>
</organism>
<sequence>MKNHKDALKAFFQENLDSDQADDRLLEHLVQHISLKEGTTPLSEEERGTSYLREHTDRSVSGKQIDAYNIIELSLHDLFDSHLDLLDMATLDGKDGMNIAIAILKLVSKFAKAVTYTYQKIDAKILLTMKRLDKEFFTIQEVLQEYMAYFGEELDQDQLKRTMSLFHRKDMLRASNDNRYRLKEKVVIRRDY</sequence>